<dbReference type="AlphaFoldDB" id="A0A1G4XEI5"/>
<dbReference type="OrthoDB" id="5180488at2"/>
<proteinExistence type="predicted"/>
<evidence type="ECO:0000313" key="3">
    <source>
        <dbReference type="EMBL" id="SCX39576.1"/>
    </source>
</evidence>
<evidence type="ECO:0000256" key="1">
    <source>
        <dbReference type="SAM" id="MobiDB-lite"/>
    </source>
</evidence>
<accession>A0A1G4XEI5</accession>
<feature type="transmembrane region" description="Helical" evidence="2">
    <location>
        <begin position="161"/>
        <end position="178"/>
    </location>
</feature>
<sequence length="555" mass="55643">MDDWRTLLPTAYLLTGSDAGARDLLARGLAGGGGLDGLVRAHLRRRFGRDASIAGTSGDPWWLSPADVATARATAAALDDLDRPARTATVLRWHERLPAVEVARLVPGTDPDPLPDRLGIPADELPARLEGLAELTDLRDLTDGDVAEGVRAVRSRRRARVLLAVGAVAVLGAGAVWLPGALPSAPPTAAAGTDAPAAGPPRGSLAENDALVAALRGRLDPGQDDGRLVYAGDVAGRRWVLFVRMTDGAPSAYWFTGDAGADPADLLLSGASFTDGGGPAAWSMAVGTAGGTTLLVVADPGEDVEVTPGFAVAADGTASLAFTPADTEDGVAAAQLSGAVGPPALAYRLVRDGEVLATEQPVNYVSDVEGSRARPEPGAPRSGPGPVDRTAFDAAVDQAVVPTGLAGTDLAVAVLGAGQFPAPGGLSATAVTVAVTFPSGGVVTSTAWAAQETGGGRIATCGVETHPAGTDLAALTVVTRCSGYATDSSTFGATVLVVAPTGAAVRVSDDAGAAVQQPDLDAGWAYVVDGADALTVYEADGVPGEVSRAGAGPYD</sequence>
<dbReference type="STRING" id="1960309.SAMN03159343_0703"/>
<keyword evidence="2" id="KW-1133">Transmembrane helix</keyword>
<feature type="region of interest" description="Disordered" evidence="1">
    <location>
        <begin position="366"/>
        <end position="389"/>
    </location>
</feature>
<keyword evidence="2" id="KW-0812">Transmembrane</keyword>
<organism evidence="3 4">
    <name type="scientific">Klenkia marina</name>
    <dbReference type="NCBI Taxonomy" id="1960309"/>
    <lineage>
        <taxon>Bacteria</taxon>
        <taxon>Bacillati</taxon>
        <taxon>Actinomycetota</taxon>
        <taxon>Actinomycetes</taxon>
        <taxon>Geodermatophilales</taxon>
        <taxon>Geodermatophilaceae</taxon>
        <taxon>Klenkia</taxon>
    </lineage>
</organism>
<reference evidence="4" key="1">
    <citation type="submission" date="2016-10" db="EMBL/GenBank/DDBJ databases">
        <authorList>
            <person name="Varghese N."/>
            <person name="Submissions S."/>
        </authorList>
    </citation>
    <scope>NUCLEOTIDE SEQUENCE [LARGE SCALE GENOMIC DNA]</scope>
    <source>
        <strain evidence="4">DSM 45722</strain>
    </source>
</reference>
<evidence type="ECO:0000313" key="4">
    <source>
        <dbReference type="Proteomes" id="UP000198981"/>
    </source>
</evidence>
<dbReference type="EMBL" id="FMUH01000001">
    <property type="protein sequence ID" value="SCX39576.1"/>
    <property type="molecule type" value="Genomic_DNA"/>
</dbReference>
<evidence type="ECO:0008006" key="5">
    <source>
        <dbReference type="Google" id="ProtNLM"/>
    </source>
</evidence>
<name>A0A1G4XEI5_9ACTN</name>
<protein>
    <recommendedName>
        <fullName evidence="5">DNA-directed RNA polymerase specialized sigma subunit, sigma24 family</fullName>
    </recommendedName>
</protein>
<evidence type="ECO:0000256" key="2">
    <source>
        <dbReference type="SAM" id="Phobius"/>
    </source>
</evidence>
<dbReference type="RefSeq" id="WP_092799642.1">
    <property type="nucleotide sequence ID" value="NZ_FMUH01000001.1"/>
</dbReference>
<dbReference type="Proteomes" id="UP000198981">
    <property type="component" value="Unassembled WGS sequence"/>
</dbReference>
<keyword evidence="2" id="KW-0472">Membrane</keyword>
<gene>
    <name evidence="3" type="ORF">SAMN03159343_0703</name>
</gene>
<keyword evidence="4" id="KW-1185">Reference proteome</keyword>